<dbReference type="Gene3D" id="3.40.50.300">
    <property type="entry name" value="P-loop containing nucleotide triphosphate hydrolases"/>
    <property type="match status" value="1"/>
</dbReference>
<protein>
    <submittedName>
        <fullName evidence="6">ABC transporter ATP-binding protein</fullName>
    </submittedName>
</protein>
<sequence>MMDIDRNAALSLRDLRKSFGPVDIIRGVNLDVIPGERHAIIGPNGAGKSTLFHLVSGQLHASSGKIALEGQDVTYMSPEQIYRRGLSRSFQITNVFPTLSVFENVRCAVQWSRGLRYAWWSLVDRRADITQAVEEVLHQVGLEDRRDVLAGLMTYAEQRALEIGVAIAGGGRVLLLDEPMAGMSRAESEHATELIRRVSCNRTLLMVEHDMSVVFSLADRISVLVYGEVIATGTPEAVRADVRVQEAYLGKDGH</sequence>
<dbReference type="InterPro" id="IPR032823">
    <property type="entry name" value="BCA_ABC_TP_C"/>
</dbReference>
<keyword evidence="3" id="KW-0547">Nucleotide-binding</keyword>
<dbReference type="InterPro" id="IPR027417">
    <property type="entry name" value="P-loop_NTPase"/>
</dbReference>
<evidence type="ECO:0000256" key="1">
    <source>
        <dbReference type="ARBA" id="ARBA00022448"/>
    </source>
</evidence>
<reference evidence="6 7" key="1">
    <citation type="journal article" date="2019" name="Environ. Microbiol.">
        <title>Species interactions and distinct microbial communities in high Arctic permafrost affected cryosols are associated with the CH4 and CO2 gas fluxes.</title>
        <authorList>
            <person name="Altshuler I."/>
            <person name="Hamel J."/>
            <person name="Turney S."/>
            <person name="Magnuson E."/>
            <person name="Levesque R."/>
            <person name="Greer C."/>
            <person name="Whyte L.G."/>
        </authorList>
    </citation>
    <scope>NUCLEOTIDE SEQUENCE [LARGE SCALE GENOMIC DNA]</scope>
    <source>
        <strain evidence="6 7">S06.C</strain>
    </source>
</reference>
<dbReference type="GO" id="GO:0005886">
    <property type="term" value="C:plasma membrane"/>
    <property type="evidence" value="ECO:0007669"/>
    <property type="project" value="TreeGrafter"/>
</dbReference>
<dbReference type="PANTHER" id="PTHR45772">
    <property type="entry name" value="CONSERVED COMPONENT OF ABC TRANSPORTER FOR NATURAL AMINO ACIDS-RELATED"/>
    <property type="match status" value="1"/>
</dbReference>
<dbReference type="Proteomes" id="UP000319212">
    <property type="component" value="Unassembled WGS sequence"/>
</dbReference>
<dbReference type="OrthoDB" id="9781337at2"/>
<dbReference type="Pfam" id="PF00005">
    <property type="entry name" value="ABC_tran"/>
    <property type="match status" value="1"/>
</dbReference>
<keyword evidence="2" id="KW-1003">Cell membrane</keyword>
<keyword evidence="4 6" id="KW-0067">ATP-binding</keyword>
<comment type="caution">
    <text evidence="6">The sequence shown here is derived from an EMBL/GenBank/DDBJ whole genome shotgun (WGS) entry which is preliminary data.</text>
</comment>
<accession>A0A502DPU8</accession>
<evidence type="ECO:0000313" key="6">
    <source>
        <dbReference type="EMBL" id="TPG27435.1"/>
    </source>
</evidence>
<dbReference type="InterPro" id="IPR003593">
    <property type="entry name" value="AAA+_ATPase"/>
</dbReference>
<dbReference type="CDD" id="cd03219">
    <property type="entry name" value="ABC_Mj1267_LivG_branched"/>
    <property type="match status" value="1"/>
</dbReference>
<evidence type="ECO:0000256" key="4">
    <source>
        <dbReference type="ARBA" id="ARBA00022840"/>
    </source>
</evidence>
<dbReference type="GO" id="GO:0016887">
    <property type="term" value="F:ATP hydrolysis activity"/>
    <property type="evidence" value="ECO:0007669"/>
    <property type="project" value="InterPro"/>
</dbReference>
<evidence type="ECO:0000256" key="2">
    <source>
        <dbReference type="ARBA" id="ARBA00022475"/>
    </source>
</evidence>
<evidence type="ECO:0000313" key="7">
    <source>
        <dbReference type="Proteomes" id="UP000319212"/>
    </source>
</evidence>
<feature type="domain" description="ABC transporter" evidence="5">
    <location>
        <begin position="10"/>
        <end position="251"/>
    </location>
</feature>
<keyword evidence="1" id="KW-0813">Transport</keyword>
<dbReference type="InterPro" id="IPR051120">
    <property type="entry name" value="ABC_AA/LPS_Transport"/>
</dbReference>
<keyword evidence="2" id="KW-0472">Membrane</keyword>
<gene>
    <name evidence="6" type="ORF">EAH82_11645</name>
</gene>
<evidence type="ECO:0000259" key="5">
    <source>
        <dbReference type="PROSITE" id="PS50893"/>
    </source>
</evidence>
<dbReference type="Pfam" id="PF12399">
    <property type="entry name" value="BCA_ABC_TP_C"/>
    <property type="match status" value="1"/>
</dbReference>
<dbReference type="GO" id="GO:0005524">
    <property type="term" value="F:ATP binding"/>
    <property type="evidence" value="ECO:0007669"/>
    <property type="project" value="UniProtKB-KW"/>
</dbReference>
<dbReference type="SUPFAM" id="SSF52540">
    <property type="entry name" value="P-loop containing nucleoside triphosphate hydrolases"/>
    <property type="match status" value="1"/>
</dbReference>
<dbReference type="AlphaFoldDB" id="A0A502DPU8"/>
<dbReference type="PROSITE" id="PS50893">
    <property type="entry name" value="ABC_TRANSPORTER_2"/>
    <property type="match status" value="1"/>
</dbReference>
<dbReference type="EMBL" id="RCZI01000003">
    <property type="protein sequence ID" value="TPG27435.1"/>
    <property type="molecule type" value="Genomic_DNA"/>
</dbReference>
<dbReference type="InterPro" id="IPR003439">
    <property type="entry name" value="ABC_transporter-like_ATP-bd"/>
</dbReference>
<dbReference type="PANTHER" id="PTHR45772:SF3">
    <property type="entry name" value="ABC TRANSPORTER ATP-BINDING PROTEIN"/>
    <property type="match status" value="1"/>
</dbReference>
<dbReference type="SMART" id="SM00382">
    <property type="entry name" value="AAA"/>
    <property type="match status" value="1"/>
</dbReference>
<organism evidence="6 7">
    <name type="scientific">Variovorax guangxiensis</name>
    <dbReference type="NCBI Taxonomy" id="1775474"/>
    <lineage>
        <taxon>Bacteria</taxon>
        <taxon>Pseudomonadati</taxon>
        <taxon>Pseudomonadota</taxon>
        <taxon>Betaproteobacteria</taxon>
        <taxon>Burkholderiales</taxon>
        <taxon>Comamonadaceae</taxon>
        <taxon>Variovorax</taxon>
    </lineage>
</organism>
<name>A0A502DPU8_9BURK</name>
<proteinExistence type="predicted"/>
<evidence type="ECO:0000256" key="3">
    <source>
        <dbReference type="ARBA" id="ARBA00022741"/>
    </source>
</evidence>